<name>A0A3D9YXX4_9HYPH</name>
<dbReference type="InterPro" id="IPR036390">
    <property type="entry name" value="WH_DNA-bd_sf"/>
</dbReference>
<accession>A0A3D9YXX4</accession>
<dbReference type="Proteomes" id="UP000256900">
    <property type="component" value="Unassembled WGS sequence"/>
</dbReference>
<gene>
    <name evidence="1" type="ORF">DES32_1226</name>
</gene>
<dbReference type="RefSeq" id="WP_115835788.1">
    <property type="nucleotide sequence ID" value="NZ_CP025086.1"/>
</dbReference>
<dbReference type="OrthoDB" id="9800709at2"/>
<organism evidence="1 2">
    <name type="scientific">Methylovirgula ligni</name>
    <dbReference type="NCBI Taxonomy" id="569860"/>
    <lineage>
        <taxon>Bacteria</taxon>
        <taxon>Pseudomonadati</taxon>
        <taxon>Pseudomonadota</taxon>
        <taxon>Alphaproteobacteria</taxon>
        <taxon>Hyphomicrobiales</taxon>
        <taxon>Beijerinckiaceae</taxon>
        <taxon>Methylovirgula</taxon>
    </lineage>
</organism>
<dbReference type="AlphaFoldDB" id="A0A3D9YXX4"/>
<proteinExistence type="predicted"/>
<dbReference type="PANTHER" id="PTHR30432">
    <property type="entry name" value="TRANSCRIPTIONAL REGULATOR MODE"/>
    <property type="match status" value="1"/>
</dbReference>
<keyword evidence="2" id="KW-1185">Reference proteome</keyword>
<dbReference type="InterPro" id="IPR036388">
    <property type="entry name" value="WH-like_DNA-bd_sf"/>
</dbReference>
<comment type="caution">
    <text evidence="1">The sequence shown here is derived from an EMBL/GenBank/DDBJ whole genome shotgun (WGS) entry which is preliminary data.</text>
</comment>
<evidence type="ECO:0000313" key="2">
    <source>
        <dbReference type="Proteomes" id="UP000256900"/>
    </source>
</evidence>
<evidence type="ECO:0000313" key="1">
    <source>
        <dbReference type="EMBL" id="REF87603.1"/>
    </source>
</evidence>
<dbReference type="EMBL" id="QUMO01000002">
    <property type="protein sequence ID" value="REF87603.1"/>
    <property type="molecule type" value="Genomic_DNA"/>
</dbReference>
<protein>
    <submittedName>
        <fullName evidence="1">Molybdate transport system regulatory protein</fullName>
    </submittedName>
</protein>
<dbReference type="SUPFAM" id="SSF46785">
    <property type="entry name" value="Winged helix' DNA-binding domain"/>
    <property type="match status" value="1"/>
</dbReference>
<dbReference type="InterPro" id="IPR051815">
    <property type="entry name" value="Molybdate_resp_trans_reg"/>
</dbReference>
<dbReference type="Gene3D" id="1.10.10.10">
    <property type="entry name" value="Winged helix-like DNA-binding domain superfamily/Winged helix DNA-binding domain"/>
    <property type="match status" value="1"/>
</dbReference>
<dbReference type="PANTHER" id="PTHR30432:SF1">
    <property type="entry name" value="DNA-BINDING TRANSCRIPTIONAL DUAL REGULATOR MODE"/>
    <property type="match status" value="1"/>
</dbReference>
<reference evidence="1 2" key="1">
    <citation type="submission" date="2018-08" db="EMBL/GenBank/DDBJ databases">
        <title>Genomic Encyclopedia of Type Strains, Phase IV (KMG-IV): sequencing the most valuable type-strain genomes for metagenomic binning, comparative biology and taxonomic classification.</title>
        <authorList>
            <person name="Goeker M."/>
        </authorList>
    </citation>
    <scope>NUCLEOTIDE SEQUENCE [LARGE SCALE GENOMIC DNA]</scope>
    <source>
        <strain evidence="1 2">BW863</strain>
    </source>
</reference>
<sequence>MAKQLSPVAYVTVEMNFPNGGIFGREQIELIDAIRTQRSIIGASRALGLSYRKCWLCVDALNRTFESPVVATYPGRRGGGAEITAFGERLVALYQSIERHAGSASKKSLEEITASLDWSFDPKARSAVAERDLA</sequence>